<reference evidence="1" key="1">
    <citation type="submission" date="2018-02" db="EMBL/GenBank/DDBJ databases">
        <title>Rhizophora mucronata_Transcriptome.</title>
        <authorList>
            <person name="Meera S.P."/>
            <person name="Sreeshan A."/>
            <person name="Augustine A."/>
        </authorList>
    </citation>
    <scope>NUCLEOTIDE SEQUENCE</scope>
    <source>
        <tissue evidence="1">Leaf</tissue>
    </source>
</reference>
<name>A0A2P2MW74_RHIMU</name>
<sequence>MDHKNRSALEVTQHKVGIRIHESSRTESNFECGK</sequence>
<dbReference type="EMBL" id="GGEC01053985">
    <property type="protein sequence ID" value="MBX34469.1"/>
    <property type="molecule type" value="Transcribed_RNA"/>
</dbReference>
<proteinExistence type="predicted"/>
<evidence type="ECO:0000313" key="1">
    <source>
        <dbReference type="EMBL" id="MBX34469.1"/>
    </source>
</evidence>
<accession>A0A2P2MW74</accession>
<dbReference type="AlphaFoldDB" id="A0A2P2MW74"/>
<protein>
    <submittedName>
        <fullName evidence="1">Clathrin heavy chain 1-like</fullName>
    </submittedName>
</protein>
<organism evidence="1">
    <name type="scientific">Rhizophora mucronata</name>
    <name type="common">Asiatic mangrove</name>
    <dbReference type="NCBI Taxonomy" id="61149"/>
    <lineage>
        <taxon>Eukaryota</taxon>
        <taxon>Viridiplantae</taxon>
        <taxon>Streptophyta</taxon>
        <taxon>Embryophyta</taxon>
        <taxon>Tracheophyta</taxon>
        <taxon>Spermatophyta</taxon>
        <taxon>Magnoliopsida</taxon>
        <taxon>eudicotyledons</taxon>
        <taxon>Gunneridae</taxon>
        <taxon>Pentapetalae</taxon>
        <taxon>rosids</taxon>
        <taxon>fabids</taxon>
        <taxon>Malpighiales</taxon>
        <taxon>Rhizophoraceae</taxon>
        <taxon>Rhizophora</taxon>
    </lineage>
</organism>